<sequence length="168" mass="18591">MMSRKNVLLAVSAVLAVIVLALGGVYFTRSSDAPVDAGCQTTKDLIKYSDDKMADIAKVIKENDEGVTNDRYEHQDTTPMYREWADKIRNYADSISDSETKAEASTVAGKADDLAKVQEKYSAPVPDAQLQQAAIEKSNDLNKAWDAYKAAENRLRNKCHMDSNDPKL</sequence>
<dbReference type="AlphaFoldDB" id="B1MFE4"/>
<evidence type="ECO:0000313" key="2">
    <source>
        <dbReference type="Proteomes" id="UP000007137"/>
    </source>
</evidence>
<protein>
    <submittedName>
        <fullName evidence="1">Uncharacterized protein</fullName>
    </submittedName>
</protein>
<proteinExistence type="predicted"/>
<dbReference type="KEGG" id="mab:MAB_0244"/>
<reference evidence="1 2" key="1">
    <citation type="journal article" date="2009" name="PLoS ONE">
        <title>Non mycobacterial virulence genes in the genome of the emerging pathogen Mycobacterium abscessus.</title>
        <authorList>
            <person name="Ripoll F."/>
            <person name="Pasek S."/>
            <person name="Schenowitz C."/>
            <person name="Dossat C."/>
            <person name="Barbe V."/>
            <person name="Rottman M."/>
            <person name="Macheras E."/>
            <person name="Heym B."/>
            <person name="Herrmann J.L."/>
            <person name="Daffe M."/>
            <person name="Brosch R."/>
            <person name="Risler J.L."/>
            <person name="Gaillard J.L."/>
        </authorList>
    </citation>
    <scope>NUCLEOTIDE SEQUENCE [LARGE SCALE GENOMIC DNA]</scope>
    <source>
        <strain evidence="2">ATCC 19977 / DSM 44196 / CCUG 20993 / CIP 104536 / JCM 13569 / NCTC 13031 / TMC 1543 / L948</strain>
    </source>
</reference>
<dbReference type="Proteomes" id="UP000007137">
    <property type="component" value="Chromosome"/>
</dbReference>
<organism evidence="1 2">
    <name type="scientific">Mycobacteroides abscessus (strain ATCC 19977 / DSM 44196 / CCUG 20993 / CIP 104536 / JCM 13569 / NCTC 13031 / TMC 1543 / L948)</name>
    <name type="common">Mycobacterium abscessus</name>
    <dbReference type="NCBI Taxonomy" id="561007"/>
    <lineage>
        <taxon>Bacteria</taxon>
        <taxon>Bacillati</taxon>
        <taxon>Actinomycetota</taxon>
        <taxon>Actinomycetes</taxon>
        <taxon>Mycobacteriales</taxon>
        <taxon>Mycobacteriaceae</taxon>
        <taxon>Mycobacteroides</taxon>
        <taxon>Mycobacteroides abscessus</taxon>
    </lineage>
</organism>
<gene>
    <name evidence="1" type="ordered locus">MAB_0244</name>
</gene>
<accession>B1MFE4</accession>
<name>B1MFE4_MYCA9</name>
<evidence type="ECO:0000313" key="1">
    <source>
        <dbReference type="EMBL" id="CAM60344.1"/>
    </source>
</evidence>
<dbReference type="EMBL" id="CU458896">
    <property type="protein sequence ID" value="CAM60344.1"/>
    <property type="molecule type" value="Genomic_DNA"/>
</dbReference>
<keyword evidence="2" id="KW-1185">Reference proteome</keyword>